<dbReference type="SUPFAM" id="SSF51735">
    <property type="entry name" value="NAD(P)-binding Rossmann-fold domains"/>
    <property type="match status" value="1"/>
</dbReference>
<name>A0AA38LU87_9TREE</name>
<organism evidence="2 3">
    <name type="scientific">Dioszegia hungarica</name>
    <dbReference type="NCBI Taxonomy" id="4972"/>
    <lineage>
        <taxon>Eukaryota</taxon>
        <taxon>Fungi</taxon>
        <taxon>Dikarya</taxon>
        <taxon>Basidiomycota</taxon>
        <taxon>Agaricomycotina</taxon>
        <taxon>Tremellomycetes</taxon>
        <taxon>Tremellales</taxon>
        <taxon>Bulleribasidiaceae</taxon>
        <taxon>Dioszegia</taxon>
    </lineage>
</organism>
<dbReference type="PANTHER" id="PTHR15020:SF50">
    <property type="entry name" value="UPF0659 PROTEIN YMR090W"/>
    <property type="match status" value="1"/>
</dbReference>
<dbReference type="Pfam" id="PF13460">
    <property type="entry name" value="NAD_binding_10"/>
    <property type="match status" value="1"/>
</dbReference>
<dbReference type="RefSeq" id="XP_052945130.1">
    <property type="nucleotide sequence ID" value="XM_053087016.1"/>
</dbReference>
<dbReference type="Proteomes" id="UP001164286">
    <property type="component" value="Unassembled WGS sequence"/>
</dbReference>
<sequence length="193" mass="20923">MKFLVVGGGGQVARHLARLALKEGHEVVPVVRNEDHVVDLKSLGASPTVLDLESAPVTDLTTLLTDKSPDVVVFAAGAGGKGDPSRTRKVDFDGAVKVYDAMEAANCKRLIVVGAMDVRNRSKDMPEWYTKEDKEMSDKMWGAIPKYMEAKYDAEVELHRRKQIAFTVIRPGGLTTEPAGGVTMGKTALGKTR</sequence>
<comment type="caution">
    <text evidence="2">The sequence shown here is derived from an EMBL/GenBank/DDBJ whole genome shotgun (WGS) entry which is preliminary data.</text>
</comment>
<dbReference type="InterPro" id="IPR016040">
    <property type="entry name" value="NAD(P)-bd_dom"/>
</dbReference>
<evidence type="ECO:0000259" key="1">
    <source>
        <dbReference type="Pfam" id="PF13460"/>
    </source>
</evidence>
<dbReference type="Gene3D" id="3.40.50.720">
    <property type="entry name" value="NAD(P)-binding Rossmann-like Domain"/>
    <property type="match status" value="1"/>
</dbReference>
<protein>
    <recommendedName>
        <fullName evidence="1">NAD(P)-binding domain-containing protein</fullName>
    </recommendedName>
</protein>
<dbReference type="PANTHER" id="PTHR15020">
    <property type="entry name" value="FLAVIN REDUCTASE-RELATED"/>
    <property type="match status" value="1"/>
</dbReference>
<reference evidence="2" key="1">
    <citation type="journal article" date="2022" name="G3 (Bethesda)">
        <title>High quality genome of the basidiomycete yeast Dioszegia hungarica PDD-24b-2 isolated from cloud water.</title>
        <authorList>
            <person name="Jarrige D."/>
            <person name="Haridas S."/>
            <person name="Bleykasten-Grosshans C."/>
            <person name="Joly M."/>
            <person name="Nadalig T."/>
            <person name="Sancelme M."/>
            <person name="Vuilleumier S."/>
            <person name="Grigoriev I.V."/>
            <person name="Amato P."/>
            <person name="Bringel F."/>
        </authorList>
    </citation>
    <scope>NUCLEOTIDE SEQUENCE</scope>
    <source>
        <strain evidence="2">PDD-24b-2</strain>
    </source>
</reference>
<dbReference type="EMBL" id="JAKWFO010000005">
    <property type="protein sequence ID" value="KAI9635353.1"/>
    <property type="molecule type" value="Genomic_DNA"/>
</dbReference>
<dbReference type="GeneID" id="77726217"/>
<dbReference type="InterPro" id="IPR036291">
    <property type="entry name" value="NAD(P)-bd_dom_sf"/>
</dbReference>
<proteinExistence type="predicted"/>
<dbReference type="AlphaFoldDB" id="A0AA38LU87"/>
<keyword evidence="3" id="KW-1185">Reference proteome</keyword>
<evidence type="ECO:0000313" key="3">
    <source>
        <dbReference type="Proteomes" id="UP001164286"/>
    </source>
</evidence>
<feature type="domain" description="NAD(P)-binding" evidence="1">
    <location>
        <begin position="7"/>
        <end position="186"/>
    </location>
</feature>
<accession>A0AA38LU87</accession>
<evidence type="ECO:0000313" key="2">
    <source>
        <dbReference type="EMBL" id="KAI9635353.1"/>
    </source>
</evidence>
<gene>
    <name evidence="2" type="ORF">MKK02DRAFT_25289</name>
</gene>